<keyword evidence="2" id="KW-1185">Reference proteome</keyword>
<gene>
    <name evidence="1" type="ORF">GOQ27_15230</name>
</gene>
<name>A0A942Z7R9_9FIRM</name>
<evidence type="ECO:0000313" key="1">
    <source>
        <dbReference type="EMBL" id="MBS4539826.1"/>
    </source>
</evidence>
<reference evidence="1" key="1">
    <citation type="submission" date="2019-12" db="EMBL/GenBank/DDBJ databases">
        <title>Clostridiaceae gen. nov. sp. nov., isolated from sediment in Xinjiang, China.</title>
        <authorList>
            <person name="Zhang R."/>
        </authorList>
    </citation>
    <scope>NUCLEOTIDE SEQUENCE</scope>
    <source>
        <strain evidence="1">D2Q-11</strain>
    </source>
</reference>
<dbReference type="Proteomes" id="UP000724672">
    <property type="component" value="Unassembled WGS sequence"/>
</dbReference>
<protein>
    <submittedName>
        <fullName evidence="1">RNA polymerase subunit sigma</fullName>
    </submittedName>
</protein>
<proteinExistence type="predicted"/>
<dbReference type="EMBL" id="WSFT01000053">
    <property type="protein sequence ID" value="MBS4539826.1"/>
    <property type="molecule type" value="Genomic_DNA"/>
</dbReference>
<dbReference type="AlphaFoldDB" id="A0A942Z7R9"/>
<sequence length="111" mass="13006">MLDKVRKMKIGEKEYSFKMTNKTIFKVDEKYGNYGSVIYGLMQGVQYYTNAVKLISCACIEKEWNIEELIELFTSDQLNGDVPNFAAELYFDYIGIEETDKKEEDNKKEKN</sequence>
<organism evidence="1 2">
    <name type="scientific">Anaeromonas frigoriresistens</name>
    <dbReference type="NCBI Taxonomy" id="2683708"/>
    <lineage>
        <taxon>Bacteria</taxon>
        <taxon>Bacillati</taxon>
        <taxon>Bacillota</taxon>
        <taxon>Tissierellia</taxon>
        <taxon>Tissierellales</taxon>
        <taxon>Thermohalobacteraceae</taxon>
        <taxon>Anaeromonas</taxon>
    </lineage>
</organism>
<accession>A0A942Z7R9</accession>
<evidence type="ECO:0000313" key="2">
    <source>
        <dbReference type="Proteomes" id="UP000724672"/>
    </source>
</evidence>
<comment type="caution">
    <text evidence="1">The sequence shown here is derived from an EMBL/GenBank/DDBJ whole genome shotgun (WGS) entry which is preliminary data.</text>
</comment>